<protein>
    <submittedName>
        <fullName evidence="5">Flavin reductase family protein</fullName>
        <ecNumber evidence="5">1.5.1.-</ecNumber>
    </submittedName>
</protein>
<evidence type="ECO:0000256" key="3">
    <source>
        <dbReference type="ARBA" id="ARBA00038054"/>
    </source>
</evidence>
<dbReference type="SUPFAM" id="SSF50475">
    <property type="entry name" value="FMN-binding split barrel"/>
    <property type="match status" value="1"/>
</dbReference>
<gene>
    <name evidence="5" type="ORF">R6Y95_09255</name>
</gene>
<dbReference type="Pfam" id="PF01613">
    <property type="entry name" value="Flavin_Reduct"/>
    <property type="match status" value="1"/>
</dbReference>
<dbReference type="EMBL" id="CP137641">
    <property type="protein sequence ID" value="WOX55646.1"/>
    <property type="molecule type" value="Genomic_DNA"/>
</dbReference>
<dbReference type="AlphaFoldDB" id="A0ABD8AAM9"/>
<keyword evidence="5" id="KW-0560">Oxidoreductase</keyword>
<feature type="domain" description="Flavin reductase like" evidence="4">
    <location>
        <begin position="11"/>
        <end position="147"/>
    </location>
</feature>
<name>A0ABD8AAM9_9EURY</name>
<sequence length="191" mass="21007">MEKKEIGRNFFIPMPVVLVGTQVNTKANFMTVGWCSRANGSPPMILCGIANSHYTLEGIAETRTFSVNIPSSALMEKTDYCGLVSGAAADKSDVFDVFYRTLKTAPMIRECPVNLECRLVQTVPLPTNTIFIGEIVGAYADESVIRDGKPDFADIDPLLLTMPDNRYWRLGEHVGDAWSAGKSLVLRPETT</sequence>
<evidence type="ECO:0000313" key="6">
    <source>
        <dbReference type="Proteomes" id="UP001626603"/>
    </source>
</evidence>
<evidence type="ECO:0000313" key="5">
    <source>
        <dbReference type="EMBL" id="WOX55646.1"/>
    </source>
</evidence>
<reference evidence="5 6" key="1">
    <citation type="submission" date="2023-10" db="EMBL/GenBank/DDBJ databases">
        <title>The complete genome sequence of Methanoculleus palmolei DSM 4273.</title>
        <authorList>
            <person name="Lai S.-J."/>
            <person name="You Y.-T."/>
            <person name="Chen S.-C."/>
        </authorList>
    </citation>
    <scope>NUCLEOTIDE SEQUENCE [LARGE SCALE GENOMIC DNA]</scope>
    <source>
        <strain evidence="5 6">DSM 4273</strain>
    </source>
</reference>
<proteinExistence type="inferred from homology"/>
<dbReference type="PANTHER" id="PTHR43567">
    <property type="entry name" value="FLAVOREDOXIN-RELATED-RELATED"/>
    <property type="match status" value="1"/>
</dbReference>
<evidence type="ECO:0000256" key="1">
    <source>
        <dbReference type="ARBA" id="ARBA00001917"/>
    </source>
</evidence>
<comment type="similarity">
    <text evidence="3">Belongs to the flavoredoxin family.</text>
</comment>
<keyword evidence="6" id="KW-1185">Reference proteome</keyword>
<evidence type="ECO:0000256" key="2">
    <source>
        <dbReference type="ARBA" id="ARBA00022630"/>
    </source>
</evidence>
<dbReference type="Gene3D" id="2.30.110.10">
    <property type="entry name" value="Electron Transport, Fmn-binding Protein, Chain A"/>
    <property type="match status" value="1"/>
</dbReference>
<dbReference type="InterPro" id="IPR002563">
    <property type="entry name" value="Flavin_Rdtase-like_dom"/>
</dbReference>
<keyword evidence="2" id="KW-0285">Flavoprotein</keyword>
<dbReference type="SMART" id="SM00903">
    <property type="entry name" value="Flavin_Reduct"/>
    <property type="match status" value="1"/>
</dbReference>
<dbReference type="EC" id="1.5.1.-" evidence="5"/>
<organism evidence="5 6">
    <name type="scientific">Methanoculleus palmolei</name>
    <dbReference type="NCBI Taxonomy" id="72612"/>
    <lineage>
        <taxon>Archaea</taxon>
        <taxon>Methanobacteriati</taxon>
        <taxon>Methanobacteriota</taxon>
        <taxon>Stenosarchaea group</taxon>
        <taxon>Methanomicrobia</taxon>
        <taxon>Methanomicrobiales</taxon>
        <taxon>Methanomicrobiaceae</taxon>
        <taxon>Methanoculleus</taxon>
    </lineage>
</organism>
<dbReference type="Proteomes" id="UP001626603">
    <property type="component" value="Chromosome"/>
</dbReference>
<dbReference type="InterPro" id="IPR052174">
    <property type="entry name" value="Flavoredoxin"/>
</dbReference>
<accession>A0ABD8AAM9</accession>
<evidence type="ECO:0000259" key="4">
    <source>
        <dbReference type="SMART" id="SM00903"/>
    </source>
</evidence>
<dbReference type="InterPro" id="IPR012349">
    <property type="entry name" value="Split_barrel_FMN-bd"/>
</dbReference>
<dbReference type="PANTHER" id="PTHR43567:SF1">
    <property type="entry name" value="FLAVOREDOXIN"/>
    <property type="match status" value="1"/>
</dbReference>
<comment type="cofactor">
    <cofactor evidence="1">
        <name>FMN</name>
        <dbReference type="ChEBI" id="CHEBI:58210"/>
    </cofactor>
</comment>
<dbReference type="GO" id="GO:0016491">
    <property type="term" value="F:oxidoreductase activity"/>
    <property type="evidence" value="ECO:0007669"/>
    <property type="project" value="UniProtKB-KW"/>
</dbReference>